<proteinExistence type="predicted"/>
<evidence type="ECO:0000313" key="2">
    <source>
        <dbReference type="Proteomes" id="UP000814207"/>
    </source>
</evidence>
<dbReference type="EMBL" id="WKEU01000017">
    <property type="protein sequence ID" value="MCF5062551.1"/>
    <property type="molecule type" value="Genomic_DNA"/>
</dbReference>
<comment type="caution">
    <text evidence="1">The sequence shown here is derived from an EMBL/GenBank/DDBJ whole genome shotgun (WGS) entry which is preliminary data.</text>
</comment>
<dbReference type="AlphaFoldDB" id="A0A9Q3WZX9"/>
<evidence type="ECO:0000313" key="1">
    <source>
        <dbReference type="EMBL" id="MCF5062551.1"/>
    </source>
</evidence>
<sequence length="145" mass="15871">MNVTNIPFRPAWAHVGSEPPAQAHAVEQHVRENARRIYGANTLPILGQLHILSIDKKVYEILGRPHSGLVPCFVFMAPAQAINYLTKIRPLSGAISMNCIIGSSVITTGPLTILAAMSASRRMIHDALIVWADRHDEHSGDADYV</sequence>
<dbReference type="Proteomes" id="UP000814207">
    <property type="component" value="Unassembled WGS sequence"/>
</dbReference>
<reference evidence="1" key="1">
    <citation type="submission" date="2019-11" db="EMBL/GenBank/DDBJ databases">
        <title>Epiphytic Pseudomonas syringae from cherry orchards.</title>
        <authorList>
            <person name="Hulin M.T."/>
        </authorList>
    </citation>
    <scope>NUCLEOTIDE SEQUENCE</scope>
    <source>
        <strain evidence="1">PA-6-9A</strain>
    </source>
</reference>
<protein>
    <submittedName>
        <fullName evidence="1">Uncharacterized protein</fullName>
    </submittedName>
</protein>
<name>A0A9Q3WZX9_PSESX</name>
<gene>
    <name evidence="1" type="ORF">GIW73_06260</name>
</gene>
<accession>A0A9Q3WZX9</accession>
<organism evidence="1 2">
    <name type="scientific">Pseudomonas syringae</name>
    <dbReference type="NCBI Taxonomy" id="317"/>
    <lineage>
        <taxon>Bacteria</taxon>
        <taxon>Pseudomonadati</taxon>
        <taxon>Pseudomonadota</taxon>
        <taxon>Gammaproteobacteria</taxon>
        <taxon>Pseudomonadales</taxon>
        <taxon>Pseudomonadaceae</taxon>
        <taxon>Pseudomonas</taxon>
    </lineage>
</organism>